<evidence type="ECO:0000256" key="5">
    <source>
        <dbReference type="ARBA" id="ARBA00023065"/>
    </source>
</evidence>
<dbReference type="Gene3D" id="1.10.520.20">
    <property type="entry name" value="N-terminal domain of the delta subunit of the F1F0-ATP synthase"/>
    <property type="match status" value="1"/>
</dbReference>
<dbReference type="OrthoDB" id="1262810at2759"/>
<evidence type="ECO:0000256" key="3">
    <source>
        <dbReference type="ARBA" id="ARBA00022448"/>
    </source>
</evidence>
<dbReference type="PANTHER" id="PTHR11910">
    <property type="entry name" value="ATP SYNTHASE DELTA CHAIN"/>
    <property type="match status" value="1"/>
</dbReference>
<evidence type="ECO:0000256" key="6">
    <source>
        <dbReference type="ARBA" id="ARBA00023136"/>
    </source>
</evidence>
<dbReference type="InterPro" id="IPR026015">
    <property type="entry name" value="ATP_synth_OSCP/delta_N_sf"/>
</dbReference>
<dbReference type="RefSeq" id="XP_015512504.2">
    <property type="nucleotide sequence ID" value="XM_015657018.2"/>
</dbReference>
<keyword evidence="5" id="KW-0406">Ion transport</keyword>
<dbReference type="FunCoup" id="A0A6J0BC58">
    <property type="interactions" value="1426"/>
</dbReference>
<accession>A0A6J0BC58</accession>
<reference evidence="10" key="1">
    <citation type="submission" date="2025-08" db="UniProtKB">
        <authorList>
            <consortium name="RefSeq"/>
        </authorList>
    </citation>
    <scope>IDENTIFICATION</scope>
    <source>
        <tissue evidence="10">Thorax and Abdomen</tissue>
    </source>
</reference>
<comment type="similarity">
    <text evidence="2">Belongs to the ATPase delta chain family.</text>
</comment>
<evidence type="ECO:0000256" key="8">
    <source>
        <dbReference type="ARBA" id="ARBA00033369"/>
    </source>
</evidence>
<keyword evidence="6" id="KW-0472">Membrane</keyword>
<evidence type="ECO:0000256" key="2">
    <source>
        <dbReference type="ARBA" id="ARBA00007046"/>
    </source>
</evidence>
<evidence type="ECO:0000256" key="4">
    <source>
        <dbReference type="ARBA" id="ARBA00022781"/>
    </source>
</evidence>
<dbReference type="SUPFAM" id="SSF47928">
    <property type="entry name" value="N-terminal domain of the delta subunit of the F1F0-ATP synthase"/>
    <property type="match status" value="1"/>
</dbReference>
<dbReference type="HAMAP" id="MF_01416">
    <property type="entry name" value="ATP_synth_delta_bact"/>
    <property type="match status" value="1"/>
</dbReference>
<dbReference type="GO" id="GO:0005743">
    <property type="term" value="C:mitochondrial inner membrane"/>
    <property type="evidence" value="ECO:0007669"/>
    <property type="project" value="UniProtKB-SubCell"/>
</dbReference>
<proteinExistence type="inferred from homology"/>
<gene>
    <name evidence="10" type="primary">LOC107218970</name>
</gene>
<keyword evidence="3" id="KW-0813">Transport</keyword>
<evidence type="ECO:0000256" key="1">
    <source>
        <dbReference type="ARBA" id="ARBA00004370"/>
    </source>
</evidence>
<dbReference type="InterPro" id="IPR000711">
    <property type="entry name" value="ATPase_OSCP/dsu"/>
</dbReference>
<evidence type="ECO:0000256" key="7">
    <source>
        <dbReference type="ARBA" id="ARBA00023310"/>
    </source>
</evidence>
<dbReference type="Proteomes" id="UP000829291">
    <property type="component" value="Chromosome 4"/>
</dbReference>
<evidence type="ECO:0000313" key="10">
    <source>
        <dbReference type="RefSeq" id="XP_015512504.2"/>
    </source>
</evidence>
<name>A0A6J0BC58_NEOLC</name>
<dbReference type="GeneID" id="107218970"/>
<evidence type="ECO:0000313" key="9">
    <source>
        <dbReference type="Proteomes" id="UP000829291"/>
    </source>
</evidence>
<dbReference type="KEGG" id="nlo:107218970"/>
<dbReference type="AlphaFoldDB" id="A0A6J0BC58"/>
<organism evidence="10">
    <name type="scientific">Neodiprion lecontei</name>
    <name type="common">Redheaded pine sawfly</name>
    <dbReference type="NCBI Taxonomy" id="441921"/>
    <lineage>
        <taxon>Eukaryota</taxon>
        <taxon>Metazoa</taxon>
        <taxon>Ecdysozoa</taxon>
        <taxon>Arthropoda</taxon>
        <taxon>Hexapoda</taxon>
        <taxon>Insecta</taxon>
        <taxon>Pterygota</taxon>
        <taxon>Neoptera</taxon>
        <taxon>Endopterygota</taxon>
        <taxon>Hymenoptera</taxon>
        <taxon>Tenthredinoidea</taxon>
        <taxon>Diprionidae</taxon>
        <taxon>Diprioninae</taxon>
        <taxon>Neodiprion</taxon>
    </lineage>
</organism>
<sequence length="238" mass="25784">MCIGLYAGLLRKPRNFTVHTGLCLSQIFKMAASRMNIIARAFSSTAVQQQMVKPPVQVFGLDGRYATALFSAASKQKSLDAVEKDLIKFQGLLRTDVRLAEFVKDPTIKRSIKVDALKAVGTKASLNQATTNLLSLLAENGRLKNINGVVHAFKVIMAANRGEVVCEVTTAKPLDAETKNKLEATLKGFLKQGQTILLTTKLDPAIIGGMVVSIGDKYVDMSVASKVKKYSDIIRAAV</sequence>
<dbReference type="NCBIfam" id="TIGR01145">
    <property type="entry name" value="ATP_synt_delta"/>
    <property type="match status" value="1"/>
</dbReference>
<dbReference type="Pfam" id="PF00213">
    <property type="entry name" value="OSCP"/>
    <property type="match status" value="1"/>
</dbReference>
<dbReference type="GO" id="GO:0046933">
    <property type="term" value="F:proton-transporting ATP synthase activity, rotational mechanism"/>
    <property type="evidence" value="ECO:0007669"/>
    <property type="project" value="InterPro"/>
</dbReference>
<dbReference type="InParanoid" id="A0A6J0BC58"/>
<comment type="subcellular location">
    <subcellularLocation>
        <location evidence="1">Membrane</location>
    </subcellularLocation>
</comment>
<keyword evidence="9" id="KW-1185">Reference proteome</keyword>
<keyword evidence="7" id="KW-0066">ATP synthesis</keyword>
<protein>
    <recommendedName>
        <fullName evidence="8">Oligomycin sensitivity conferral protein</fullName>
    </recommendedName>
</protein>
<dbReference type="PRINTS" id="PR00125">
    <property type="entry name" value="ATPASEDELTA"/>
</dbReference>
<keyword evidence="4" id="KW-0375">Hydrogen ion transport</keyword>